<dbReference type="Proteomes" id="UP001183202">
    <property type="component" value="Unassembled WGS sequence"/>
</dbReference>
<dbReference type="SUPFAM" id="SSF54631">
    <property type="entry name" value="CBS-domain pair"/>
    <property type="match status" value="1"/>
</dbReference>
<keyword evidence="2" id="KW-0129">CBS domain</keyword>
<name>A0ABU2NGJ8_9PSEU</name>
<accession>A0ABU2NGJ8</accession>
<evidence type="ECO:0000259" key="3">
    <source>
        <dbReference type="PROSITE" id="PS50042"/>
    </source>
</evidence>
<dbReference type="PROSITE" id="PS51371">
    <property type="entry name" value="CBS"/>
    <property type="match status" value="1"/>
</dbReference>
<feature type="domain" description="Cyclic nucleotide-binding" evidence="3">
    <location>
        <begin position="60"/>
        <end position="111"/>
    </location>
</feature>
<comment type="caution">
    <text evidence="5">The sequence shown here is derived from an EMBL/GenBank/DDBJ whole genome shotgun (WGS) entry which is preliminary data.</text>
</comment>
<evidence type="ECO:0000313" key="6">
    <source>
        <dbReference type="Proteomes" id="UP001183202"/>
    </source>
</evidence>
<dbReference type="PROSITE" id="PS50042">
    <property type="entry name" value="CNMP_BINDING_3"/>
    <property type="match status" value="1"/>
</dbReference>
<dbReference type="InterPro" id="IPR046342">
    <property type="entry name" value="CBS_dom_sf"/>
</dbReference>
<keyword evidence="6" id="KW-1185">Reference proteome</keyword>
<dbReference type="Gene3D" id="2.60.120.10">
    <property type="entry name" value="Jelly Rolls"/>
    <property type="match status" value="1"/>
</dbReference>
<dbReference type="InterPro" id="IPR051462">
    <property type="entry name" value="CBS_domain-containing"/>
</dbReference>
<protein>
    <submittedName>
        <fullName evidence="5">Nucleotidyltransferase substrate binding domain-containing protein</fullName>
    </submittedName>
</protein>
<dbReference type="InterPro" id="IPR018490">
    <property type="entry name" value="cNMP-bd_dom_sf"/>
</dbReference>
<gene>
    <name evidence="5" type="ORF">RM445_26620</name>
</gene>
<dbReference type="InterPro" id="IPR005105">
    <property type="entry name" value="GlnD_Uridyltrans_N"/>
</dbReference>
<dbReference type="Pfam" id="PF00571">
    <property type="entry name" value="CBS"/>
    <property type="match status" value="2"/>
</dbReference>
<dbReference type="Pfam" id="PF03445">
    <property type="entry name" value="DUF294"/>
    <property type="match status" value="1"/>
</dbReference>
<dbReference type="Pfam" id="PF10335">
    <property type="entry name" value="DUF294_C"/>
    <property type="match status" value="1"/>
</dbReference>
<dbReference type="SMART" id="SM00100">
    <property type="entry name" value="cNMP"/>
    <property type="match status" value="1"/>
</dbReference>
<dbReference type="InterPro" id="IPR014710">
    <property type="entry name" value="RmlC-like_jellyroll"/>
</dbReference>
<evidence type="ECO:0000256" key="2">
    <source>
        <dbReference type="PROSITE-ProRule" id="PRU00703"/>
    </source>
</evidence>
<feature type="domain" description="CBS" evidence="4">
    <location>
        <begin position="224"/>
        <end position="281"/>
    </location>
</feature>
<dbReference type="RefSeq" id="WP_311559606.1">
    <property type="nucleotide sequence ID" value="NZ_JAVREJ010000025.1"/>
</dbReference>
<dbReference type="EMBL" id="JAVREJ010000025">
    <property type="protein sequence ID" value="MDT0353092.1"/>
    <property type="molecule type" value="Genomic_DNA"/>
</dbReference>
<evidence type="ECO:0000259" key="4">
    <source>
        <dbReference type="PROSITE" id="PS51371"/>
    </source>
</evidence>
<dbReference type="PANTHER" id="PTHR48108">
    <property type="entry name" value="CBS DOMAIN-CONTAINING PROTEIN CBSX2, CHLOROPLASTIC"/>
    <property type="match status" value="1"/>
</dbReference>
<dbReference type="InterPro" id="IPR043519">
    <property type="entry name" value="NT_sf"/>
</dbReference>
<dbReference type="InterPro" id="IPR018821">
    <property type="entry name" value="DUF294_put_nucleoTrafse_sb-bd"/>
</dbReference>
<dbReference type="InterPro" id="IPR000644">
    <property type="entry name" value="CBS_dom"/>
</dbReference>
<keyword evidence="1" id="KW-0677">Repeat</keyword>
<evidence type="ECO:0000256" key="1">
    <source>
        <dbReference type="ARBA" id="ARBA00022737"/>
    </source>
</evidence>
<dbReference type="Gene3D" id="3.10.580.10">
    <property type="entry name" value="CBS-domain"/>
    <property type="match status" value="1"/>
</dbReference>
<sequence>MPAAVQVSDVDVVALAEFLGSCPPFDSVPDDELARMAAHAVVERYDAGAVILDAFDSEVEELFVVWEGRVDIWVHPDRVTELPDETRGVGDLFGFVAAITEAAAGPRATAVGQVTVIRLPAELVAPAFASRRGARFLAQEVLSTNRRTVGMPTYTLVDDLIARAPVVVDRSASIEQAASRMVAADLGYVAVRVGPGRYGLVTDATIRGVVAAARPTTTPVADVMSHDPPTVQLGASAAEALIKVLERNAAFVLVTDPAGELRGVVAPIDFVVSSTSAGAALHEQLRRANTVEELQYRYREVPRLVGDLMARGLASNRVITVHSALVDTLVRRAIQLVMQGRPDLDADAFTWLSLGSNGRREAVLSSDVDAAVAFADRTTADEIARYRPAFAEIIDVLTGAGIKHDTHGVSPVNPEFSRTHRQWESAARAWLSGPTKDNAVIMTCLLVDGRPIHGDLALPEVARVFGDLRLHPSTMRMLLAISVDRSDALRGRWRRKTIDLKRQALLPIANVARWAALSAGSVALPTPERLHAAAGSRMLSAEDADTLGDVFEIVQRTRLRHQLEQVEAGEPPSDVIALRDMSTIDTSVVNDAIREILAVQRRMANKAKFVPDLQDSPLV</sequence>
<reference evidence="6" key="1">
    <citation type="submission" date="2023-07" db="EMBL/GenBank/DDBJ databases">
        <title>30 novel species of actinomycetes from the DSMZ collection.</title>
        <authorList>
            <person name="Nouioui I."/>
        </authorList>
    </citation>
    <scope>NUCLEOTIDE SEQUENCE [LARGE SCALE GENOMIC DNA]</scope>
    <source>
        <strain evidence="6">DSM 45834</strain>
    </source>
</reference>
<evidence type="ECO:0000313" key="5">
    <source>
        <dbReference type="EMBL" id="MDT0353092.1"/>
    </source>
</evidence>
<dbReference type="CDD" id="cd05401">
    <property type="entry name" value="NT_GlnE_GlnD_like"/>
    <property type="match status" value="1"/>
</dbReference>
<proteinExistence type="predicted"/>
<dbReference type="InterPro" id="IPR000595">
    <property type="entry name" value="cNMP-bd_dom"/>
</dbReference>
<dbReference type="SUPFAM" id="SSF51206">
    <property type="entry name" value="cAMP-binding domain-like"/>
    <property type="match status" value="1"/>
</dbReference>
<organism evidence="5 6">
    <name type="scientific">Pseudonocardia charpentierae</name>
    <dbReference type="NCBI Taxonomy" id="3075545"/>
    <lineage>
        <taxon>Bacteria</taxon>
        <taxon>Bacillati</taxon>
        <taxon>Actinomycetota</taxon>
        <taxon>Actinomycetes</taxon>
        <taxon>Pseudonocardiales</taxon>
        <taxon>Pseudonocardiaceae</taxon>
        <taxon>Pseudonocardia</taxon>
    </lineage>
</organism>
<dbReference type="PANTHER" id="PTHR48108:SF26">
    <property type="entry name" value="CBS DOMAIN-CONTAINING PROTEIN DDB_G0289609"/>
    <property type="match status" value="1"/>
</dbReference>
<dbReference type="SUPFAM" id="SSF81301">
    <property type="entry name" value="Nucleotidyltransferase"/>
    <property type="match status" value="1"/>
</dbReference>